<evidence type="ECO:0000256" key="4">
    <source>
        <dbReference type="SAM" id="SignalP"/>
    </source>
</evidence>
<dbReference type="CDD" id="cd02440">
    <property type="entry name" value="AdoMet_MTases"/>
    <property type="match status" value="1"/>
</dbReference>
<dbReference type="AlphaFoldDB" id="A0A812KWQ6"/>
<dbReference type="InterPro" id="IPR051422">
    <property type="entry name" value="AlkB_tRNA_MeTrf/Diox"/>
</dbReference>
<keyword evidence="7" id="KW-1185">Reference proteome</keyword>
<dbReference type="GO" id="GO:0005737">
    <property type="term" value="C:cytoplasm"/>
    <property type="evidence" value="ECO:0007669"/>
    <property type="project" value="TreeGrafter"/>
</dbReference>
<feature type="non-terminal residue" evidence="6">
    <location>
        <position position="1"/>
    </location>
</feature>
<accession>A0A812KWQ6</accession>
<dbReference type="GO" id="GO:0030488">
    <property type="term" value="P:tRNA methylation"/>
    <property type="evidence" value="ECO:0007669"/>
    <property type="project" value="TreeGrafter"/>
</dbReference>
<feature type="signal peptide" evidence="4">
    <location>
        <begin position="1"/>
        <end position="20"/>
    </location>
</feature>
<gene>
    <name evidence="6" type="primary">Trmt9b</name>
    <name evidence="6" type="ORF">SPIL2461_LOCUS3825</name>
</gene>
<sequence length="686" mass="76619">MTRLTFLWLLPLLLPAASLASSLAEDDECASGTECALQVLQRRAVQGWRLSALSAKVHACACVHLLYGLCQVNGVRIKTQYGHQFNCHGLTAPAPAPPPPPPPPEYPSPYHAEYRVTNQKLVNASSAPLMTFHLYRVHSDANYSCCANADLTTAGAALFYLHNEIVWHAKSRAGTNFADPKTRIRRYKIWTRATQPLFDLGMNFGVMNEFDITECTGPFECENFKRFGYTVGCENWVAGSPANFPHQKWNKLNFYPNASWFSLPGPCPFAKLGAKSKSCQASQPGGQCPEGVLPNGTGDCTYQLEFAGEIRIDELVGITEESGNYANFINSGGREYDPLTDQGVHLNFWDGRFDTMLCEWRTRKLEEMFLKKYPDEPTIEAATFAGFVKLRKFYHGLPGMKVGSLHNDRARAFRSRESIYGMKTAQALQSLAQSGGCAQLDSLRCFSDRGGLGLRHLSAACRGDRWLQTLDVAWALAAEKWWFHAACERSWMLSSSKRFRLKGTVFNLEPLHPQDKCMALKDISAPLAEIAAKEHGACCMVSDCLCAPMRSGSFDAVLSIAVLHHLSTEPRRIQALREAARLLRPDGHLLVYCWSFEQDDERSRSRHRFEAQDVLVPWSFRTPGVKKAPGSKPPKGTEEEGVAAGAEGDQKDWEEQPPVCQRYCHVYREGELLELLAHVPELEVEE</sequence>
<dbReference type="PANTHER" id="PTHR13069:SF21">
    <property type="entry name" value="ALKYLATED DNA REPAIR PROTEIN ALKB HOMOLOG 8"/>
    <property type="match status" value="1"/>
</dbReference>
<evidence type="ECO:0000256" key="3">
    <source>
        <dbReference type="SAM" id="MobiDB-lite"/>
    </source>
</evidence>
<dbReference type="GO" id="GO:0106335">
    <property type="term" value="F:tRNA (5-carboxymethyluridine(34)-5-O)-methyltransferase activity"/>
    <property type="evidence" value="ECO:0007669"/>
    <property type="project" value="TreeGrafter"/>
</dbReference>
<dbReference type="GO" id="GO:0000049">
    <property type="term" value="F:tRNA binding"/>
    <property type="evidence" value="ECO:0007669"/>
    <property type="project" value="TreeGrafter"/>
</dbReference>
<dbReference type="Proteomes" id="UP000649617">
    <property type="component" value="Unassembled WGS sequence"/>
</dbReference>
<evidence type="ECO:0000313" key="6">
    <source>
        <dbReference type="EMBL" id="CAE7236010.1"/>
    </source>
</evidence>
<dbReference type="InterPro" id="IPR029063">
    <property type="entry name" value="SAM-dependent_MTases_sf"/>
</dbReference>
<evidence type="ECO:0000313" key="7">
    <source>
        <dbReference type="Proteomes" id="UP000649617"/>
    </source>
</evidence>
<dbReference type="InterPro" id="IPR013216">
    <property type="entry name" value="Methyltransf_11"/>
</dbReference>
<dbReference type="Pfam" id="PF08241">
    <property type="entry name" value="Methyltransf_11"/>
    <property type="match status" value="1"/>
</dbReference>
<comment type="caution">
    <text evidence="6">The sequence shown here is derived from an EMBL/GenBank/DDBJ whole genome shotgun (WGS) entry which is preliminary data.</text>
</comment>
<proteinExistence type="predicted"/>
<dbReference type="GO" id="GO:0005634">
    <property type="term" value="C:nucleus"/>
    <property type="evidence" value="ECO:0007669"/>
    <property type="project" value="TreeGrafter"/>
</dbReference>
<feature type="domain" description="Methyltransferase type 11" evidence="5">
    <location>
        <begin position="522"/>
        <end position="591"/>
    </location>
</feature>
<dbReference type="Gene3D" id="3.40.50.150">
    <property type="entry name" value="Vaccinia Virus protein VP39"/>
    <property type="match status" value="1"/>
</dbReference>
<evidence type="ECO:0000256" key="2">
    <source>
        <dbReference type="ARBA" id="ARBA00022679"/>
    </source>
</evidence>
<keyword evidence="1" id="KW-0489">Methyltransferase</keyword>
<protein>
    <submittedName>
        <fullName evidence="6">Trmt9b protein</fullName>
    </submittedName>
</protein>
<feature type="chain" id="PRO_5032952041" evidence="4">
    <location>
        <begin position="21"/>
        <end position="686"/>
    </location>
</feature>
<dbReference type="OrthoDB" id="271595at2759"/>
<name>A0A812KWQ6_SYMPI</name>
<dbReference type="PANTHER" id="PTHR13069">
    <property type="entry name" value="ALKYLATED DNA REPAIR PROTEIN ALKB HOMOLOG 8"/>
    <property type="match status" value="1"/>
</dbReference>
<keyword evidence="2" id="KW-0808">Transferase</keyword>
<dbReference type="GO" id="GO:0008757">
    <property type="term" value="F:S-adenosylmethionine-dependent methyltransferase activity"/>
    <property type="evidence" value="ECO:0007669"/>
    <property type="project" value="InterPro"/>
</dbReference>
<dbReference type="SUPFAM" id="SSF53335">
    <property type="entry name" value="S-adenosyl-L-methionine-dependent methyltransferases"/>
    <property type="match status" value="1"/>
</dbReference>
<feature type="region of interest" description="Disordered" evidence="3">
    <location>
        <begin position="622"/>
        <end position="654"/>
    </location>
</feature>
<reference evidence="6" key="1">
    <citation type="submission" date="2021-02" db="EMBL/GenBank/DDBJ databases">
        <authorList>
            <person name="Dougan E. K."/>
            <person name="Rhodes N."/>
            <person name="Thang M."/>
            <person name="Chan C."/>
        </authorList>
    </citation>
    <scope>NUCLEOTIDE SEQUENCE</scope>
</reference>
<evidence type="ECO:0000259" key="5">
    <source>
        <dbReference type="Pfam" id="PF08241"/>
    </source>
</evidence>
<organism evidence="6 7">
    <name type="scientific">Symbiodinium pilosum</name>
    <name type="common">Dinoflagellate</name>
    <dbReference type="NCBI Taxonomy" id="2952"/>
    <lineage>
        <taxon>Eukaryota</taxon>
        <taxon>Sar</taxon>
        <taxon>Alveolata</taxon>
        <taxon>Dinophyceae</taxon>
        <taxon>Suessiales</taxon>
        <taxon>Symbiodiniaceae</taxon>
        <taxon>Symbiodinium</taxon>
    </lineage>
</organism>
<dbReference type="GO" id="GO:0002098">
    <property type="term" value="P:tRNA wobble uridine modification"/>
    <property type="evidence" value="ECO:0007669"/>
    <property type="project" value="TreeGrafter"/>
</dbReference>
<dbReference type="EMBL" id="CAJNIZ010004792">
    <property type="protein sequence ID" value="CAE7236010.1"/>
    <property type="molecule type" value="Genomic_DNA"/>
</dbReference>
<keyword evidence="4" id="KW-0732">Signal</keyword>
<evidence type="ECO:0000256" key="1">
    <source>
        <dbReference type="ARBA" id="ARBA00022603"/>
    </source>
</evidence>